<dbReference type="CDD" id="cd00090">
    <property type="entry name" value="HTH_ARSR"/>
    <property type="match status" value="1"/>
</dbReference>
<dbReference type="Pfam" id="PF13404">
    <property type="entry name" value="HTH_AsnC-type"/>
    <property type="match status" value="1"/>
</dbReference>
<dbReference type="InterPro" id="IPR011991">
    <property type="entry name" value="ArsR-like_HTH"/>
</dbReference>
<proteinExistence type="predicted"/>
<dbReference type="SMART" id="SM00344">
    <property type="entry name" value="HTH_ASNC"/>
    <property type="match status" value="1"/>
</dbReference>
<evidence type="ECO:0000256" key="1">
    <source>
        <dbReference type="ARBA" id="ARBA00023015"/>
    </source>
</evidence>
<dbReference type="SUPFAM" id="SSF54909">
    <property type="entry name" value="Dimeric alpha+beta barrel"/>
    <property type="match status" value="1"/>
</dbReference>
<keyword evidence="3" id="KW-0804">Transcription</keyword>
<dbReference type="InterPro" id="IPR019887">
    <property type="entry name" value="Tscrpt_reg_AsnC/Lrp_C"/>
</dbReference>
<dbReference type="SUPFAM" id="SSF46785">
    <property type="entry name" value="Winged helix' DNA-binding domain"/>
    <property type="match status" value="1"/>
</dbReference>
<organism evidence="5 6">
    <name type="scientific">Saccharopolyspora flava</name>
    <dbReference type="NCBI Taxonomy" id="95161"/>
    <lineage>
        <taxon>Bacteria</taxon>
        <taxon>Bacillati</taxon>
        <taxon>Actinomycetota</taxon>
        <taxon>Actinomycetes</taxon>
        <taxon>Pseudonocardiales</taxon>
        <taxon>Pseudonocardiaceae</taxon>
        <taxon>Saccharopolyspora</taxon>
    </lineage>
</organism>
<dbReference type="Proteomes" id="UP000198852">
    <property type="component" value="Unassembled WGS sequence"/>
</dbReference>
<accession>A0A1I6S0Y3</accession>
<feature type="domain" description="HTH asnC-type" evidence="4">
    <location>
        <begin position="7"/>
        <end position="66"/>
    </location>
</feature>
<dbReference type="OrthoDB" id="9809462at2"/>
<gene>
    <name evidence="5" type="ORF">SAMN05660874_02793</name>
</gene>
<dbReference type="InterPro" id="IPR019888">
    <property type="entry name" value="Tscrpt_reg_AsnC-like"/>
</dbReference>
<dbReference type="PANTHER" id="PTHR30154:SF34">
    <property type="entry name" value="TRANSCRIPTIONAL REGULATOR AZLB"/>
    <property type="match status" value="1"/>
</dbReference>
<evidence type="ECO:0000313" key="5">
    <source>
        <dbReference type="EMBL" id="SFS70635.1"/>
    </source>
</evidence>
<evidence type="ECO:0000256" key="3">
    <source>
        <dbReference type="ARBA" id="ARBA00023163"/>
    </source>
</evidence>
<dbReference type="InterPro" id="IPR000485">
    <property type="entry name" value="AsnC-type_HTH_dom"/>
</dbReference>
<protein>
    <submittedName>
        <fullName evidence="5">DNA-binding transcriptional regulator, Lrp family</fullName>
    </submittedName>
</protein>
<dbReference type="InterPro" id="IPR036390">
    <property type="entry name" value="WH_DNA-bd_sf"/>
</dbReference>
<dbReference type="GO" id="GO:0043200">
    <property type="term" value="P:response to amino acid"/>
    <property type="evidence" value="ECO:0007669"/>
    <property type="project" value="TreeGrafter"/>
</dbReference>
<dbReference type="STRING" id="95161.SAMN05660874_02793"/>
<dbReference type="Pfam" id="PF01037">
    <property type="entry name" value="AsnC_trans_reg"/>
    <property type="match status" value="1"/>
</dbReference>
<name>A0A1I6S0Y3_9PSEU</name>
<keyword evidence="1" id="KW-0805">Transcription regulation</keyword>
<evidence type="ECO:0000256" key="2">
    <source>
        <dbReference type="ARBA" id="ARBA00023125"/>
    </source>
</evidence>
<dbReference type="Gene3D" id="3.30.70.920">
    <property type="match status" value="1"/>
</dbReference>
<dbReference type="GO" id="GO:0005829">
    <property type="term" value="C:cytosol"/>
    <property type="evidence" value="ECO:0007669"/>
    <property type="project" value="TreeGrafter"/>
</dbReference>
<dbReference type="AlphaFoldDB" id="A0A1I6S0Y3"/>
<dbReference type="Gene3D" id="1.10.10.10">
    <property type="entry name" value="Winged helix-like DNA-binding domain superfamily/Winged helix DNA-binding domain"/>
    <property type="match status" value="1"/>
</dbReference>
<dbReference type="PRINTS" id="PR00033">
    <property type="entry name" value="HTHASNC"/>
</dbReference>
<dbReference type="PROSITE" id="PS50956">
    <property type="entry name" value="HTH_ASNC_2"/>
    <property type="match status" value="1"/>
</dbReference>
<dbReference type="PANTHER" id="PTHR30154">
    <property type="entry name" value="LEUCINE-RESPONSIVE REGULATORY PROTEIN"/>
    <property type="match status" value="1"/>
</dbReference>
<evidence type="ECO:0000259" key="4">
    <source>
        <dbReference type="PROSITE" id="PS50956"/>
    </source>
</evidence>
<dbReference type="EMBL" id="FOZX01000004">
    <property type="protein sequence ID" value="SFS70635.1"/>
    <property type="molecule type" value="Genomic_DNA"/>
</dbReference>
<keyword evidence="6" id="KW-1185">Reference proteome</keyword>
<evidence type="ECO:0000313" key="6">
    <source>
        <dbReference type="Proteomes" id="UP000198852"/>
    </source>
</evidence>
<dbReference type="GO" id="GO:0043565">
    <property type="term" value="F:sequence-specific DNA binding"/>
    <property type="evidence" value="ECO:0007669"/>
    <property type="project" value="InterPro"/>
</dbReference>
<sequence>MPTAEPLDDIDIRLLLALQDEPRATVVALAERVGLSRNTVQARLAKLEPRLGAFERRIDPTTLGYPLTAFITVQVTQQHLDRLAAELAEIPEVVEVFGLTGDSDLLVRVVATDADQLYRIAGRILDTPGVERTNFSLAMRTLVEFRLTPLLADKLRADAQ</sequence>
<dbReference type="InterPro" id="IPR011008">
    <property type="entry name" value="Dimeric_a/b-barrel"/>
</dbReference>
<dbReference type="RefSeq" id="WP_093417340.1">
    <property type="nucleotide sequence ID" value="NZ_FOZX01000004.1"/>
</dbReference>
<keyword evidence="2 5" id="KW-0238">DNA-binding</keyword>
<dbReference type="InterPro" id="IPR036388">
    <property type="entry name" value="WH-like_DNA-bd_sf"/>
</dbReference>
<reference evidence="6" key="1">
    <citation type="submission" date="2016-10" db="EMBL/GenBank/DDBJ databases">
        <authorList>
            <person name="Varghese N."/>
            <person name="Submissions S."/>
        </authorList>
    </citation>
    <scope>NUCLEOTIDE SEQUENCE [LARGE SCALE GENOMIC DNA]</scope>
    <source>
        <strain evidence="6">DSM 44771</strain>
    </source>
</reference>